<keyword evidence="2" id="KW-1185">Reference proteome</keyword>
<dbReference type="InterPro" id="IPR017853">
    <property type="entry name" value="GH"/>
</dbReference>
<dbReference type="AlphaFoldDB" id="A0A926XUK2"/>
<evidence type="ECO:0000313" key="2">
    <source>
        <dbReference type="Proteomes" id="UP000598820"/>
    </source>
</evidence>
<accession>A0A926XUK2</accession>
<sequence>MAEFAFGLYPGSATGAESGLVNGPADIPERIRDALDDLQPTDKSFRVRVYVGYAGNGQIEHTTPTDFTQYVAPNRKLDLVLCYRAVDDPFECWTDFIRTMLQQYAPHLATLQITEEANSTGPGGDGITPNIRAALVAGILAAKAEIQRLNVSIEVGFSATINFNPADDFWRELYQLGGQSFVDALDYVALDFFPDVFTPLPPNVTLWDAVRVVLEQFRQVNLPQAGIPATVPIHIGENGWPTNSTRTYERQAETLEAIIRAVYAHRATFNITLYELFDLRDADSSQENIFYQFGIMRDDYSPKPAYTVFKKLIAELTC</sequence>
<proteinExistence type="predicted"/>
<organism evidence="1 2">
    <name type="scientific">Spirosoma profusum</name>
    <dbReference type="NCBI Taxonomy" id="2771354"/>
    <lineage>
        <taxon>Bacteria</taxon>
        <taxon>Pseudomonadati</taxon>
        <taxon>Bacteroidota</taxon>
        <taxon>Cytophagia</taxon>
        <taxon>Cytophagales</taxon>
        <taxon>Cytophagaceae</taxon>
        <taxon>Spirosoma</taxon>
    </lineage>
</organism>
<evidence type="ECO:0000313" key="1">
    <source>
        <dbReference type="EMBL" id="MBD2700522.1"/>
    </source>
</evidence>
<dbReference type="Gene3D" id="3.20.20.80">
    <property type="entry name" value="Glycosidases"/>
    <property type="match status" value="1"/>
</dbReference>
<dbReference type="Proteomes" id="UP000598820">
    <property type="component" value="Unassembled WGS sequence"/>
</dbReference>
<dbReference type="SUPFAM" id="SSF51445">
    <property type="entry name" value="(Trans)glycosidases"/>
    <property type="match status" value="1"/>
</dbReference>
<comment type="caution">
    <text evidence="1">The sequence shown here is derived from an EMBL/GenBank/DDBJ whole genome shotgun (WGS) entry which is preliminary data.</text>
</comment>
<dbReference type="EMBL" id="JACWZY010000005">
    <property type="protein sequence ID" value="MBD2700522.1"/>
    <property type="molecule type" value="Genomic_DNA"/>
</dbReference>
<gene>
    <name evidence="1" type="ORF">IC229_07745</name>
</gene>
<name>A0A926XUK2_9BACT</name>
<protein>
    <submittedName>
        <fullName evidence="1">Uncharacterized protein</fullName>
    </submittedName>
</protein>
<reference evidence="1" key="1">
    <citation type="submission" date="2020-09" db="EMBL/GenBank/DDBJ databases">
        <authorList>
            <person name="Kim M.K."/>
        </authorList>
    </citation>
    <scope>NUCLEOTIDE SEQUENCE</scope>
    <source>
        <strain evidence="1">BT702</strain>
    </source>
</reference>
<dbReference type="RefSeq" id="WP_190886386.1">
    <property type="nucleotide sequence ID" value="NZ_JACWZY010000005.1"/>
</dbReference>